<evidence type="ECO:0000259" key="1">
    <source>
        <dbReference type="PROSITE" id="PS51186"/>
    </source>
</evidence>
<dbReference type="InterPro" id="IPR016181">
    <property type="entry name" value="Acyl_CoA_acyltransferase"/>
</dbReference>
<evidence type="ECO:0000313" key="3">
    <source>
        <dbReference type="Proteomes" id="UP000298781"/>
    </source>
</evidence>
<keyword evidence="2" id="KW-0808">Transferase</keyword>
<dbReference type="CDD" id="cd04301">
    <property type="entry name" value="NAT_SF"/>
    <property type="match status" value="1"/>
</dbReference>
<name>A0A4D7AZX6_9HYPH</name>
<dbReference type="GO" id="GO:0016747">
    <property type="term" value="F:acyltransferase activity, transferring groups other than amino-acyl groups"/>
    <property type="evidence" value="ECO:0007669"/>
    <property type="project" value="InterPro"/>
</dbReference>
<reference evidence="2 3" key="1">
    <citation type="submission" date="2019-04" db="EMBL/GenBank/DDBJ databases">
        <title>Phreatobacter aquaticus sp. nov.</title>
        <authorList>
            <person name="Choi A."/>
        </authorList>
    </citation>
    <scope>NUCLEOTIDE SEQUENCE [LARGE SCALE GENOMIC DNA]</scope>
    <source>
        <strain evidence="2 3">KCTC 52518</strain>
    </source>
</reference>
<dbReference type="InterPro" id="IPR000182">
    <property type="entry name" value="GNAT_dom"/>
</dbReference>
<dbReference type="Proteomes" id="UP000298781">
    <property type="component" value="Chromosome"/>
</dbReference>
<organism evidence="2 3">
    <name type="scientific">Phreatobacter stygius</name>
    <dbReference type="NCBI Taxonomy" id="1940610"/>
    <lineage>
        <taxon>Bacteria</taxon>
        <taxon>Pseudomonadati</taxon>
        <taxon>Pseudomonadota</taxon>
        <taxon>Alphaproteobacteria</taxon>
        <taxon>Hyphomicrobiales</taxon>
        <taxon>Phreatobacteraceae</taxon>
        <taxon>Phreatobacter</taxon>
    </lineage>
</organism>
<dbReference type="KEGG" id="pstg:E8M01_08760"/>
<dbReference type="EMBL" id="CP039690">
    <property type="protein sequence ID" value="QCI64323.1"/>
    <property type="molecule type" value="Genomic_DNA"/>
</dbReference>
<dbReference type="OrthoDB" id="9815099at2"/>
<accession>A0A4D7AZX6</accession>
<dbReference type="PROSITE" id="PS51186">
    <property type="entry name" value="GNAT"/>
    <property type="match status" value="1"/>
</dbReference>
<dbReference type="Gene3D" id="3.40.630.30">
    <property type="match status" value="1"/>
</dbReference>
<dbReference type="RefSeq" id="WP_136959777.1">
    <property type="nucleotide sequence ID" value="NZ_CP039690.1"/>
</dbReference>
<dbReference type="AlphaFoldDB" id="A0A4D7AZX6"/>
<proteinExistence type="predicted"/>
<dbReference type="Pfam" id="PF00583">
    <property type="entry name" value="Acetyltransf_1"/>
    <property type="match status" value="1"/>
</dbReference>
<evidence type="ECO:0000313" key="2">
    <source>
        <dbReference type="EMBL" id="QCI64323.1"/>
    </source>
</evidence>
<sequence length="193" mass="20568">MTVHATDFPGSAIVVADERDCHIAAREALLDVAFGADRREKTSERLREGRRPADGLALAATSADRLVGTVRLWNVTLGPGRPALLLGPIAVDPALRSAGIGGRLMNEAVARAAALGHRAIVLVGDEPYYRRFGFSTARMDKLWLPGPVDRARLLGRELVDGALDGVRGLVSATGASMPRWRGWELAADARVAA</sequence>
<gene>
    <name evidence="2" type="ORF">E8M01_08760</name>
</gene>
<feature type="domain" description="N-acetyltransferase" evidence="1">
    <location>
        <begin position="13"/>
        <end position="159"/>
    </location>
</feature>
<keyword evidence="3" id="KW-1185">Reference proteome</keyword>
<dbReference type="SUPFAM" id="SSF55729">
    <property type="entry name" value="Acyl-CoA N-acyltransferases (Nat)"/>
    <property type="match status" value="1"/>
</dbReference>
<protein>
    <submittedName>
        <fullName evidence="2">N-acetyltransferase</fullName>
    </submittedName>
</protein>